<organism evidence="14 15">
    <name type="scientific">Chironomus riparius</name>
    <dbReference type="NCBI Taxonomy" id="315576"/>
    <lineage>
        <taxon>Eukaryota</taxon>
        <taxon>Metazoa</taxon>
        <taxon>Ecdysozoa</taxon>
        <taxon>Arthropoda</taxon>
        <taxon>Hexapoda</taxon>
        <taxon>Insecta</taxon>
        <taxon>Pterygota</taxon>
        <taxon>Neoptera</taxon>
        <taxon>Endopterygota</taxon>
        <taxon>Diptera</taxon>
        <taxon>Nematocera</taxon>
        <taxon>Chironomoidea</taxon>
        <taxon>Chironomidae</taxon>
        <taxon>Chironominae</taxon>
        <taxon>Chironomus</taxon>
    </lineage>
</organism>
<evidence type="ECO:0000313" key="15">
    <source>
        <dbReference type="Proteomes" id="UP001153620"/>
    </source>
</evidence>
<dbReference type="OrthoDB" id="10250191at2759"/>
<comment type="subcellular location">
    <subcellularLocation>
        <location evidence="11">Mitochondrion</location>
    </subcellularLocation>
</comment>
<evidence type="ECO:0000256" key="2">
    <source>
        <dbReference type="ARBA" id="ARBA00005042"/>
    </source>
</evidence>
<gene>
    <name evidence="14" type="ORF">CHIRRI_LOCUS12514</name>
</gene>
<evidence type="ECO:0000256" key="10">
    <source>
        <dbReference type="ARBA" id="ARBA00048586"/>
    </source>
</evidence>
<dbReference type="CDD" id="cd09137">
    <property type="entry name" value="PLDc_PGS1_euk_2"/>
    <property type="match status" value="1"/>
</dbReference>
<keyword evidence="8 11" id="KW-0594">Phospholipid biosynthesis</keyword>
<sequence length="520" mass="60455">MKSINHVKQKNTKFCSQIISYFLAIFLATINMIRRLLSTFIDFPSTTNHHDYFKPTDMKTQKRYNYWPLENFSFLFDMTPCFPVNSSNIRIISEPSDFYDSILRNASAAKYRISFASLYLGIGKMESDLVKAIQTNITENDDLKVNILLDFTRGTRGKKNSKSMIMPLVEQSRNCNLSLYHTPMLRGITKKLAPARWNELLGLQHMKIYIFDDVLILSGANLSNDYFTNRQDRYIEIKDINVSNFFNDVIGKVQEFSMQVDANGDTRMHESWNLLPYESSYKEFVIEAQRRFKEFFKTVYDKQNNIHDFDETADTWIFPTIEMGQIGIHHDSLVSNKLLCSGEEGSTLKMTSGYFNLTQTYMDSLVKKCKADCSIIMAHPNANGFKGSKFPSGGIPDAYSLIARKFYEQIKENGQESRFSLLEYERDNWTYHAKGLWYHLNGSKLPCMTVIGSSNYGERSVHRDLEAQICLVTVNKELQKSLKTEYDHLFRYSETAEKQLLQRLIPNWVKGVVFFFKKFF</sequence>
<keyword evidence="6" id="KW-0677">Repeat</keyword>
<reference evidence="14" key="1">
    <citation type="submission" date="2022-01" db="EMBL/GenBank/DDBJ databases">
        <authorList>
            <person name="King R."/>
        </authorList>
    </citation>
    <scope>NUCLEOTIDE SEQUENCE</scope>
</reference>
<keyword evidence="15" id="KW-1185">Reference proteome</keyword>
<keyword evidence="4 11" id="KW-0444">Lipid biosynthesis</keyword>
<dbReference type="GO" id="GO:0005524">
    <property type="term" value="F:ATP binding"/>
    <property type="evidence" value="ECO:0007669"/>
    <property type="project" value="UniProtKB-KW"/>
</dbReference>
<dbReference type="Gene3D" id="3.30.870.10">
    <property type="entry name" value="Endonuclease Chain A"/>
    <property type="match status" value="2"/>
</dbReference>
<feature type="transmembrane region" description="Helical" evidence="12">
    <location>
        <begin position="18"/>
        <end position="37"/>
    </location>
</feature>
<evidence type="ECO:0000256" key="12">
    <source>
        <dbReference type="SAM" id="Phobius"/>
    </source>
</evidence>
<keyword evidence="12" id="KW-0472">Membrane</keyword>
<evidence type="ECO:0000313" key="14">
    <source>
        <dbReference type="EMBL" id="CAG9809694.1"/>
    </source>
</evidence>
<comment type="pathway">
    <text evidence="2 11">Phospholipid metabolism; phosphatidylglycerol biosynthesis; phosphatidylglycerol from CDP-diacylglycerol: step 1/2.</text>
</comment>
<keyword evidence="12" id="KW-0812">Transmembrane</keyword>
<dbReference type="AlphaFoldDB" id="A0A9N9S5K2"/>
<reference evidence="14" key="2">
    <citation type="submission" date="2022-10" db="EMBL/GenBank/DDBJ databases">
        <authorList>
            <consortium name="ENA_rothamsted_submissions"/>
            <consortium name="culmorum"/>
            <person name="King R."/>
        </authorList>
    </citation>
    <scope>NUCLEOTIDE SEQUENCE</scope>
</reference>
<dbReference type="PANTHER" id="PTHR12586">
    <property type="entry name" value="CDP-DIACYLGLYCEROL--SERINE O-PHOSPHATIDYLTRANSFERASE"/>
    <property type="match status" value="1"/>
</dbReference>
<dbReference type="GO" id="GO:0008444">
    <property type="term" value="F:CDP-diacylglycerol-glycerol-3-phosphate 3-phosphatidyltransferase activity"/>
    <property type="evidence" value="ECO:0007669"/>
    <property type="project" value="UniProtKB-EC"/>
</dbReference>
<dbReference type="SMART" id="SM00155">
    <property type="entry name" value="PLDc"/>
    <property type="match status" value="2"/>
</dbReference>
<evidence type="ECO:0000256" key="8">
    <source>
        <dbReference type="ARBA" id="ARBA00023209"/>
    </source>
</evidence>
<dbReference type="InterPro" id="IPR001736">
    <property type="entry name" value="PLipase_D/transphosphatidylase"/>
</dbReference>
<keyword evidence="11" id="KW-0547">Nucleotide-binding</keyword>
<evidence type="ECO:0000256" key="3">
    <source>
        <dbReference type="ARBA" id="ARBA00010682"/>
    </source>
</evidence>
<evidence type="ECO:0000256" key="4">
    <source>
        <dbReference type="ARBA" id="ARBA00022516"/>
    </source>
</evidence>
<proteinExistence type="inferred from homology"/>
<keyword evidence="7 11" id="KW-0443">Lipid metabolism</keyword>
<keyword evidence="9 11" id="KW-1208">Phospholipid metabolism</keyword>
<evidence type="ECO:0000256" key="9">
    <source>
        <dbReference type="ARBA" id="ARBA00023264"/>
    </source>
</evidence>
<evidence type="ECO:0000256" key="6">
    <source>
        <dbReference type="ARBA" id="ARBA00022737"/>
    </source>
</evidence>
<feature type="domain" description="PLD phosphodiesterase" evidence="13">
    <location>
        <begin position="200"/>
        <end position="226"/>
    </location>
</feature>
<accession>A0A9N9S5K2</accession>
<comment type="function">
    <text evidence="1 11">Functions in the biosynthesis of the anionic phospholipids phosphatidylglycerol and cardiolipin.</text>
</comment>
<dbReference type="PANTHER" id="PTHR12586:SF1">
    <property type="entry name" value="CDP-DIACYLGLYCEROL--GLYCEROL-3-PHOSPHATE 3-PHOSPHATIDYLTRANSFERASE, MITOCHONDRIAL"/>
    <property type="match status" value="1"/>
</dbReference>
<keyword evidence="11" id="KW-0496">Mitochondrion</keyword>
<dbReference type="GO" id="GO:0005739">
    <property type="term" value="C:mitochondrion"/>
    <property type="evidence" value="ECO:0007669"/>
    <property type="project" value="UniProtKB-SubCell"/>
</dbReference>
<dbReference type="EC" id="2.7.8.5" evidence="11"/>
<evidence type="ECO:0000256" key="7">
    <source>
        <dbReference type="ARBA" id="ARBA00023098"/>
    </source>
</evidence>
<dbReference type="SUPFAM" id="SSF56024">
    <property type="entry name" value="Phospholipase D/nuclease"/>
    <property type="match status" value="1"/>
</dbReference>
<keyword evidence="12" id="KW-1133">Transmembrane helix</keyword>
<comment type="catalytic activity">
    <reaction evidence="10 11">
        <text>a CDP-1,2-diacyl-sn-glycerol + sn-glycerol 3-phosphate = a 1,2-diacyl-sn-glycero-3-phospho-(1'-sn-glycero-3'-phosphate) + CMP + H(+)</text>
        <dbReference type="Rhea" id="RHEA:12593"/>
        <dbReference type="ChEBI" id="CHEBI:15378"/>
        <dbReference type="ChEBI" id="CHEBI:57597"/>
        <dbReference type="ChEBI" id="CHEBI:58332"/>
        <dbReference type="ChEBI" id="CHEBI:60110"/>
        <dbReference type="ChEBI" id="CHEBI:60377"/>
        <dbReference type="EC" id="2.7.8.5"/>
    </reaction>
</comment>
<evidence type="ECO:0000256" key="5">
    <source>
        <dbReference type="ARBA" id="ARBA00022679"/>
    </source>
</evidence>
<evidence type="ECO:0000256" key="1">
    <source>
        <dbReference type="ARBA" id="ARBA00003537"/>
    </source>
</evidence>
<dbReference type="Proteomes" id="UP001153620">
    <property type="component" value="Chromosome 3"/>
</dbReference>
<evidence type="ECO:0000259" key="13">
    <source>
        <dbReference type="PROSITE" id="PS50035"/>
    </source>
</evidence>
<dbReference type="PROSITE" id="PS50035">
    <property type="entry name" value="PLD"/>
    <property type="match status" value="1"/>
</dbReference>
<dbReference type="EMBL" id="OU895879">
    <property type="protein sequence ID" value="CAG9809694.1"/>
    <property type="molecule type" value="Genomic_DNA"/>
</dbReference>
<comment type="similarity">
    <text evidence="3 11">Belongs to the CDP-alcohol phosphatidyltransferase class-II family.</text>
</comment>
<dbReference type="CDD" id="cd09135">
    <property type="entry name" value="PLDc_PGS1_euk_1"/>
    <property type="match status" value="1"/>
</dbReference>
<protein>
    <recommendedName>
        <fullName evidence="11">CDP-diacylglycerol--glycerol-3-phosphate 3-phosphatidyltransferase</fullName>
        <ecNumber evidence="11">2.7.8.5</ecNumber>
    </recommendedName>
</protein>
<name>A0A9N9S5K2_9DIPT</name>
<evidence type="ECO:0000256" key="11">
    <source>
        <dbReference type="RuleBase" id="RU365024"/>
    </source>
</evidence>
<keyword evidence="5 11" id="KW-0808">Transferase</keyword>
<dbReference type="GO" id="GO:0032049">
    <property type="term" value="P:cardiolipin biosynthetic process"/>
    <property type="evidence" value="ECO:0007669"/>
    <property type="project" value="InterPro"/>
</dbReference>
<dbReference type="InterPro" id="IPR016270">
    <property type="entry name" value="PGS1"/>
</dbReference>
<keyword evidence="11" id="KW-0067">ATP-binding</keyword>